<gene>
    <name evidence="8" type="ORF">LKD81_10570</name>
</gene>
<accession>A0AAE3EBH2</accession>
<dbReference type="Pfam" id="PF00877">
    <property type="entry name" value="NLPC_P60"/>
    <property type="match status" value="1"/>
</dbReference>
<dbReference type="PROSITE" id="PS51935">
    <property type="entry name" value="NLPC_P60"/>
    <property type="match status" value="1"/>
</dbReference>
<evidence type="ECO:0000256" key="6">
    <source>
        <dbReference type="SAM" id="SignalP"/>
    </source>
</evidence>
<dbReference type="GO" id="GO:0008234">
    <property type="term" value="F:cysteine-type peptidase activity"/>
    <property type="evidence" value="ECO:0007669"/>
    <property type="project" value="UniProtKB-KW"/>
</dbReference>
<reference evidence="8" key="1">
    <citation type="submission" date="2021-10" db="EMBL/GenBank/DDBJ databases">
        <title>Anaerobic single-cell dispensing facilitates the cultivation of human gut bacteria.</title>
        <authorList>
            <person name="Afrizal A."/>
        </authorList>
    </citation>
    <scope>NUCLEOTIDE SEQUENCE</scope>
    <source>
        <strain evidence="8">CLA-AA-H215</strain>
    </source>
</reference>
<dbReference type="AlphaFoldDB" id="A0AAE3EBH2"/>
<feature type="compositionally biased region" description="Low complexity" evidence="5">
    <location>
        <begin position="79"/>
        <end position="121"/>
    </location>
</feature>
<dbReference type="PANTHER" id="PTHR47053:SF1">
    <property type="entry name" value="MUREIN DD-ENDOPEPTIDASE MEPH-RELATED"/>
    <property type="match status" value="1"/>
</dbReference>
<dbReference type="InterPro" id="IPR038765">
    <property type="entry name" value="Papain-like_cys_pep_sf"/>
</dbReference>
<keyword evidence="6" id="KW-0732">Signal</keyword>
<dbReference type="Gene3D" id="3.90.1720.10">
    <property type="entry name" value="endopeptidase domain like (from Nostoc punctiforme)"/>
    <property type="match status" value="1"/>
</dbReference>
<comment type="similarity">
    <text evidence="1">Belongs to the peptidase C40 family.</text>
</comment>
<comment type="caution">
    <text evidence="8">The sequence shown here is derived from an EMBL/GenBank/DDBJ whole genome shotgun (WGS) entry which is preliminary data.</text>
</comment>
<evidence type="ECO:0000313" key="8">
    <source>
        <dbReference type="EMBL" id="MCC2231435.1"/>
    </source>
</evidence>
<evidence type="ECO:0000259" key="7">
    <source>
        <dbReference type="PROSITE" id="PS51935"/>
    </source>
</evidence>
<dbReference type="InterPro" id="IPR051202">
    <property type="entry name" value="Peptidase_C40"/>
</dbReference>
<evidence type="ECO:0000256" key="2">
    <source>
        <dbReference type="ARBA" id="ARBA00022670"/>
    </source>
</evidence>
<evidence type="ECO:0000256" key="5">
    <source>
        <dbReference type="SAM" id="MobiDB-lite"/>
    </source>
</evidence>
<dbReference type="InterPro" id="IPR000064">
    <property type="entry name" value="NLP_P60_dom"/>
</dbReference>
<feature type="compositionally biased region" description="Polar residues" evidence="5">
    <location>
        <begin position="122"/>
        <end position="145"/>
    </location>
</feature>
<feature type="chain" id="PRO_5041921075" evidence="6">
    <location>
        <begin position="40"/>
        <end position="635"/>
    </location>
</feature>
<keyword evidence="2" id="KW-0645">Protease</keyword>
<evidence type="ECO:0000313" key="9">
    <source>
        <dbReference type="Proteomes" id="UP001198182"/>
    </source>
</evidence>
<feature type="domain" description="NlpC/P60" evidence="7">
    <location>
        <begin position="184"/>
        <end position="348"/>
    </location>
</feature>
<name>A0AAE3EBH2_9FIRM</name>
<dbReference type="RefSeq" id="WP_308453955.1">
    <property type="nucleotide sequence ID" value="NZ_JAJEQR010000029.1"/>
</dbReference>
<dbReference type="GO" id="GO:0006508">
    <property type="term" value="P:proteolysis"/>
    <property type="evidence" value="ECO:0007669"/>
    <property type="project" value="UniProtKB-KW"/>
</dbReference>
<organism evidence="8 9">
    <name type="scientific">Hominifimenecus microfluidus</name>
    <dbReference type="NCBI Taxonomy" id="2885348"/>
    <lineage>
        <taxon>Bacteria</taxon>
        <taxon>Bacillati</taxon>
        <taxon>Bacillota</taxon>
        <taxon>Clostridia</taxon>
        <taxon>Lachnospirales</taxon>
        <taxon>Lachnospiraceae</taxon>
        <taxon>Hominifimenecus</taxon>
    </lineage>
</organism>
<sequence>MKYQNIRTEKKKGCGRKGISLLMAGTMAVSMLPAVPANAAELAEPTSAAVELAGREKAESGSLESLLAEENETSDPAVSAEPETTTAAETTTSSAEASSESTEAPSTSGSTAASSEAPTETQPVTADPSQTLPAETQPAETQPSETLPGETTPAESTTAAPVLVVQQPPLDLEALRAAMPVNQSSIRTELALSAYSLVGQVGYFWGGKSTVLGWDPLWGTVMQVTIDGSQSTGTFRSYGLDCSGFVGWVYVNAFQDPSILGSLGSVTSEQWANSDPVDWSDAMVGDLVFRRIPSATEQNHVGIIVDRDANGNVKIAHCSSGSNNVIVEEGQAGFPYVRRPRLMSGECSCTTQIGNVIIHDASCKEYSGTNTDVNASDPLIWDTKEQLIQDLGSMFPDAALAEAVSDALWDTYAERRYSSVWEQALLTNGADISFVNMALDLFRAPQEKHLNLNTLGYERLDDFVKSAQIVVNAQGESEEERLLREAEQQQIQERINAGEDIQMPEYDIPDPVVSIQGIEYLQSAKEINLENNQITSLAPLDYDTNGVYHWSVYYEENGVWVEDPDGELHEAGEISTYFGGGLPGTREAYATYLDLKNNPIEEIPENTPGRLVICNIQKADAGAAETETASETEAN</sequence>
<keyword evidence="3" id="KW-0378">Hydrolase</keyword>
<evidence type="ECO:0000256" key="1">
    <source>
        <dbReference type="ARBA" id="ARBA00007074"/>
    </source>
</evidence>
<evidence type="ECO:0000256" key="4">
    <source>
        <dbReference type="ARBA" id="ARBA00022807"/>
    </source>
</evidence>
<evidence type="ECO:0000256" key="3">
    <source>
        <dbReference type="ARBA" id="ARBA00022801"/>
    </source>
</evidence>
<dbReference type="EMBL" id="JAJEQR010000029">
    <property type="protein sequence ID" value="MCC2231435.1"/>
    <property type="molecule type" value="Genomic_DNA"/>
</dbReference>
<keyword evidence="4" id="KW-0788">Thiol protease</keyword>
<dbReference type="Proteomes" id="UP001198182">
    <property type="component" value="Unassembled WGS sequence"/>
</dbReference>
<feature type="signal peptide" evidence="6">
    <location>
        <begin position="1"/>
        <end position="39"/>
    </location>
</feature>
<dbReference type="SUPFAM" id="SSF54001">
    <property type="entry name" value="Cysteine proteinases"/>
    <property type="match status" value="1"/>
</dbReference>
<proteinExistence type="inferred from homology"/>
<feature type="region of interest" description="Disordered" evidence="5">
    <location>
        <begin position="42"/>
        <end position="157"/>
    </location>
</feature>
<keyword evidence="9" id="KW-1185">Reference proteome</keyword>
<protein>
    <submittedName>
        <fullName evidence="8">NlpC/P60 family protein</fullName>
    </submittedName>
</protein>
<dbReference type="PANTHER" id="PTHR47053">
    <property type="entry name" value="MUREIN DD-ENDOPEPTIDASE MEPH-RELATED"/>
    <property type="match status" value="1"/>
</dbReference>